<keyword evidence="5" id="KW-1185">Reference proteome</keyword>
<accession>B3MS67</accession>
<feature type="coiled-coil region" evidence="1">
    <location>
        <begin position="248"/>
        <end position="282"/>
    </location>
</feature>
<feature type="region of interest" description="Disordered" evidence="2">
    <location>
        <begin position="38"/>
        <end position="106"/>
    </location>
</feature>
<keyword evidence="3" id="KW-0732">Signal</keyword>
<name>B3MS67_DROAN</name>
<dbReference type="Pfam" id="PF05335">
    <property type="entry name" value="DUF745"/>
    <property type="match status" value="1"/>
</dbReference>
<dbReference type="PANTHER" id="PTHR37161:SF2">
    <property type="entry name" value="AT11648P-RELATED"/>
    <property type="match status" value="1"/>
</dbReference>
<dbReference type="HOGENOM" id="CLU_600305_0_0_1"/>
<feature type="chain" id="PRO_5002793804" evidence="3">
    <location>
        <begin position="20"/>
        <end position="456"/>
    </location>
</feature>
<dbReference type="eggNOG" id="ENOG502S3C1">
    <property type="taxonomic scope" value="Eukaryota"/>
</dbReference>
<dbReference type="OMA" id="RQDYEQV"/>
<feature type="compositionally biased region" description="Gly residues" evidence="2">
    <location>
        <begin position="335"/>
        <end position="346"/>
    </location>
</feature>
<dbReference type="GeneID" id="6504099"/>
<feature type="region of interest" description="Disordered" evidence="2">
    <location>
        <begin position="323"/>
        <end position="377"/>
    </location>
</feature>
<feature type="compositionally biased region" description="Basic and acidic residues" evidence="2">
    <location>
        <begin position="355"/>
        <end position="365"/>
    </location>
</feature>
<feature type="compositionally biased region" description="Acidic residues" evidence="2">
    <location>
        <begin position="38"/>
        <end position="50"/>
    </location>
</feature>
<proteinExistence type="predicted"/>
<evidence type="ECO:0000313" key="4">
    <source>
        <dbReference type="EMBL" id="EDV34622.1"/>
    </source>
</evidence>
<evidence type="ECO:0000256" key="1">
    <source>
        <dbReference type="SAM" id="Coils"/>
    </source>
</evidence>
<gene>
    <name evidence="4" type="primary">Dana\GF21416</name>
    <name evidence="4" type="synonym">dana_GLEANR_4616</name>
    <name evidence="4" type="ORF">GF21416</name>
</gene>
<evidence type="ECO:0000256" key="3">
    <source>
        <dbReference type="SAM" id="SignalP"/>
    </source>
</evidence>
<dbReference type="KEGG" id="dan:6504099"/>
<dbReference type="InterPro" id="IPR007999">
    <property type="entry name" value="DUF745"/>
</dbReference>
<sequence>MKLLLPSLLLMILPILVSGYRYSPSYYYNYNNEIPYQEEESFQESEDSPSEDSSNCEGGDDPILPEPPYLLTTLPPPVPTCRPAGGCGSEMQGDGSREGYGSGTRGGGGGVGGGACGGGPGLGGYGGSDACNDLADKLNPRMKATSIAQNAAQVAKAANEAQMAAAQDASRQVKMQLAEKAMAAARAAEAIMEGKQAMVDNYARELREAEAVVAQVGVSLECSESSAEGAFAAAKEAENEATTFKALLDSWKTTLNDVEGLLEQANADLEEKNQMLTAARARGEHLTQQVAIARQDYEQVKEAAYRAASAAVEARQKASMSTCQQQQFPPPKPCGGLGAGSGGGVPGFQDSEDSMIPRDMPDEAPRPAGGAPCPSRYGGAGGEILSSIYEAPPTGGASCHALLDLYRQRRRQQMRMRRQQLRKKQKRARKLKGRNHREYGDNLINRRSIYDFVDGY</sequence>
<dbReference type="Proteomes" id="UP000007801">
    <property type="component" value="Unassembled WGS sequence"/>
</dbReference>
<organism evidence="4 5">
    <name type="scientific">Drosophila ananassae</name>
    <name type="common">Fruit fly</name>
    <dbReference type="NCBI Taxonomy" id="7217"/>
    <lineage>
        <taxon>Eukaryota</taxon>
        <taxon>Metazoa</taxon>
        <taxon>Ecdysozoa</taxon>
        <taxon>Arthropoda</taxon>
        <taxon>Hexapoda</taxon>
        <taxon>Insecta</taxon>
        <taxon>Pterygota</taxon>
        <taxon>Neoptera</taxon>
        <taxon>Endopterygota</taxon>
        <taxon>Diptera</taxon>
        <taxon>Brachycera</taxon>
        <taxon>Muscomorpha</taxon>
        <taxon>Ephydroidea</taxon>
        <taxon>Drosophilidae</taxon>
        <taxon>Drosophila</taxon>
        <taxon>Sophophora</taxon>
    </lineage>
</organism>
<dbReference type="EMBL" id="CH902622">
    <property type="protein sequence ID" value="EDV34622.1"/>
    <property type="molecule type" value="Genomic_DNA"/>
</dbReference>
<dbReference type="PANTHER" id="PTHR37161">
    <property type="entry name" value="HDC10475"/>
    <property type="match status" value="1"/>
</dbReference>
<dbReference type="SMR" id="B3MS67"/>
<feature type="signal peptide" evidence="3">
    <location>
        <begin position="1"/>
        <end position="19"/>
    </location>
</feature>
<dbReference type="AlphaFoldDB" id="B3MS67"/>
<protein>
    <submittedName>
        <fullName evidence="4">Uncharacterized protein</fullName>
    </submittedName>
</protein>
<feature type="compositionally biased region" description="Pro residues" evidence="2">
    <location>
        <begin position="64"/>
        <end position="80"/>
    </location>
</feature>
<keyword evidence="1" id="KW-0175">Coiled coil</keyword>
<evidence type="ECO:0000313" key="5">
    <source>
        <dbReference type="Proteomes" id="UP000007801"/>
    </source>
</evidence>
<dbReference type="InParanoid" id="B3MS67"/>
<evidence type="ECO:0000256" key="2">
    <source>
        <dbReference type="SAM" id="MobiDB-lite"/>
    </source>
</evidence>
<reference evidence="4 5" key="1">
    <citation type="journal article" date="2007" name="Nature">
        <title>Evolution of genes and genomes on the Drosophila phylogeny.</title>
        <authorList>
            <consortium name="Drosophila 12 Genomes Consortium"/>
            <person name="Clark A.G."/>
            <person name="Eisen M.B."/>
            <person name="Smith D.R."/>
            <person name="Bergman C.M."/>
            <person name="Oliver B."/>
            <person name="Markow T.A."/>
            <person name="Kaufman T.C."/>
            <person name="Kellis M."/>
            <person name="Gelbart W."/>
            <person name="Iyer V.N."/>
            <person name="Pollard D.A."/>
            <person name="Sackton T.B."/>
            <person name="Larracuente A.M."/>
            <person name="Singh N.D."/>
            <person name="Abad J.P."/>
            <person name="Abt D.N."/>
            <person name="Adryan B."/>
            <person name="Aguade M."/>
            <person name="Akashi H."/>
            <person name="Anderson W.W."/>
            <person name="Aquadro C.F."/>
            <person name="Ardell D.H."/>
            <person name="Arguello R."/>
            <person name="Artieri C.G."/>
            <person name="Barbash D.A."/>
            <person name="Barker D."/>
            <person name="Barsanti P."/>
            <person name="Batterham P."/>
            <person name="Batzoglou S."/>
            <person name="Begun D."/>
            <person name="Bhutkar A."/>
            <person name="Blanco E."/>
            <person name="Bosak S.A."/>
            <person name="Bradley R.K."/>
            <person name="Brand A.D."/>
            <person name="Brent M.R."/>
            <person name="Brooks A.N."/>
            <person name="Brown R.H."/>
            <person name="Butlin R.K."/>
            <person name="Caggese C."/>
            <person name="Calvi B.R."/>
            <person name="Bernardo de Carvalho A."/>
            <person name="Caspi A."/>
            <person name="Castrezana S."/>
            <person name="Celniker S.E."/>
            <person name="Chang J.L."/>
            <person name="Chapple C."/>
            <person name="Chatterji S."/>
            <person name="Chinwalla A."/>
            <person name="Civetta A."/>
            <person name="Clifton S.W."/>
            <person name="Comeron J.M."/>
            <person name="Costello J.C."/>
            <person name="Coyne J.A."/>
            <person name="Daub J."/>
            <person name="David R.G."/>
            <person name="Delcher A.L."/>
            <person name="Delehaunty K."/>
            <person name="Do C.B."/>
            <person name="Ebling H."/>
            <person name="Edwards K."/>
            <person name="Eickbush T."/>
            <person name="Evans J.D."/>
            <person name="Filipski A."/>
            <person name="Findeiss S."/>
            <person name="Freyhult E."/>
            <person name="Fulton L."/>
            <person name="Fulton R."/>
            <person name="Garcia A.C."/>
            <person name="Gardiner A."/>
            <person name="Garfield D.A."/>
            <person name="Garvin B.E."/>
            <person name="Gibson G."/>
            <person name="Gilbert D."/>
            <person name="Gnerre S."/>
            <person name="Godfrey J."/>
            <person name="Good R."/>
            <person name="Gotea V."/>
            <person name="Gravely B."/>
            <person name="Greenberg A.J."/>
            <person name="Griffiths-Jones S."/>
            <person name="Gross S."/>
            <person name="Guigo R."/>
            <person name="Gustafson E.A."/>
            <person name="Haerty W."/>
            <person name="Hahn M.W."/>
            <person name="Halligan D.L."/>
            <person name="Halpern A.L."/>
            <person name="Halter G.M."/>
            <person name="Han M.V."/>
            <person name="Heger A."/>
            <person name="Hillier L."/>
            <person name="Hinrichs A.S."/>
            <person name="Holmes I."/>
            <person name="Hoskins R.A."/>
            <person name="Hubisz M.J."/>
            <person name="Hultmark D."/>
            <person name="Huntley M.A."/>
            <person name="Jaffe D.B."/>
            <person name="Jagadeeshan S."/>
            <person name="Jeck W.R."/>
            <person name="Johnson J."/>
            <person name="Jones C.D."/>
            <person name="Jordan W.C."/>
            <person name="Karpen G.H."/>
            <person name="Kataoka E."/>
            <person name="Keightley P.D."/>
            <person name="Kheradpour P."/>
            <person name="Kirkness E.F."/>
            <person name="Koerich L.B."/>
            <person name="Kristiansen K."/>
            <person name="Kudrna D."/>
            <person name="Kulathinal R.J."/>
            <person name="Kumar S."/>
            <person name="Kwok R."/>
            <person name="Lander E."/>
            <person name="Langley C.H."/>
            <person name="Lapoint R."/>
            <person name="Lazzaro B.P."/>
            <person name="Lee S.J."/>
            <person name="Levesque L."/>
            <person name="Li R."/>
            <person name="Lin C.F."/>
            <person name="Lin M.F."/>
            <person name="Lindblad-Toh K."/>
            <person name="Llopart A."/>
            <person name="Long M."/>
            <person name="Low L."/>
            <person name="Lozovsky E."/>
            <person name="Lu J."/>
            <person name="Luo M."/>
            <person name="Machado C.A."/>
            <person name="Makalowski W."/>
            <person name="Marzo M."/>
            <person name="Matsuda M."/>
            <person name="Matzkin L."/>
            <person name="McAllister B."/>
            <person name="McBride C.S."/>
            <person name="McKernan B."/>
            <person name="McKernan K."/>
            <person name="Mendez-Lago M."/>
            <person name="Minx P."/>
            <person name="Mollenhauer M.U."/>
            <person name="Montooth K."/>
            <person name="Mount S.M."/>
            <person name="Mu X."/>
            <person name="Myers E."/>
            <person name="Negre B."/>
            <person name="Newfeld S."/>
            <person name="Nielsen R."/>
            <person name="Noor M.A."/>
            <person name="O'Grady P."/>
            <person name="Pachter L."/>
            <person name="Papaceit M."/>
            <person name="Parisi M.J."/>
            <person name="Parisi M."/>
            <person name="Parts L."/>
            <person name="Pedersen J.S."/>
            <person name="Pesole G."/>
            <person name="Phillippy A.M."/>
            <person name="Ponting C.P."/>
            <person name="Pop M."/>
            <person name="Porcelli D."/>
            <person name="Powell J.R."/>
            <person name="Prohaska S."/>
            <person name="Pruitt K."/>
            <person name="Puig M."/>
            <person name="Quesneville H."/>
            <person name="Ram K.R."/>
            <person name="Rand D."/>
            <person name="Rasmussen M.D."/>
            <person name="Reed L.K."/>
            <person name="Reenan R."/>
            <person name="Reily A."/>
            <person name="Remington K.A."/>
            <person name="Rieger T.T."/>
            <person name="Ritchie M.G."/>
            <person name="Robin C."/>
            <person name="Rogers Y.H."/>
            <person name="Rohde C."/>
            <person name="Rozas J."/>
            <person name="Rubenfield M.J."/>
            <person name="Ruiz A."/>
            <person name="Russo S."/>
            <person name="Salzberg S.L."/>
            <person name="Sanchez-Gracia A."/>
            <person name="Saranga D.J."/>
            <person name="Sato H."/>
            <person name="Schaeffer S.W."/>
            <person name="Schatz M.C."/>
            <person name="Schlenke T."/>
            <person name="Schwartz R."/>
            <person name="Segarra C."/>
            <person name="Singh R.S."/>
            <person name="Sirot L."/>
            <person name="Sirota M."/>
            <person name="Sisneros N.B."/>
            <person name="Smith C.D."/>
            <person name="Smith T.F."/>
            <person name="Spieth J."/>
            <person name="Stage D.E."/>
            <person name="Stark A."/>
            <person name="Stephan W."/>
            <person name="Strausberg R.L."/>
            <person name="Strempel S."/>
            <person name="Sturgill D."/>
            <person name="Sutton G."/>
            <person name="Sutton G.G."/>
            <person name="Tao W."/>
            <person name="Teichmann S."/>
            <person name="Tobari Y.N."/>
            <person name="Tomimura Y."/>
            <person name="Tsolas J.M."/>
            <person name="Valente V.L."/>
            <person name="Venter E."/>
            <person name="Venter J.C."/>
            <person name="Vicario S."/>
            <person name="Vieira F.G."/>
            <person name="Vilella A.J."/>
            <person name="Villasante A."/>
            <person name="Walenz B."/>
            <person name="Wang J."/>
            <person name="Wasserman M."/>
            <person name="Watts T."/>
            <person name="Wilson D."/>
            <person name="Wilson R.K."/>
            <person name="Wing R.A."/>
            <person name="Wolfner M.F."/>
            <person name="Wong A."/>
            <person name="Wong G.K."/>
            <person name="Wu C.I."/>
            <person name="Wu G."/>
            <person name="Yamamoto D."/>
            <person name="Yang H.P."/>
            <person name="Yang S.P."/>
            <person name="Yorke J.A."/>
            <person name="Yoshida K."/>
            <person name="Zdobnov E."/>
            <person name="Zhang P."/>
            <person name="Zhang Y."/>
            <person name="Zimin A.V."/>
            <person name="Baldwin J."/>
            <person name="Abdouelleil A."/>
            <person name="Abdulkadir J."/>
            <person name="Abebe A."/>
            <person name="Abera B."/>
            <person name="Abreu J."/>
            <person name="Acer S.C."/>
            <person name="Aftuck L."/>
            <person name="Alexander A."/>
            <person name="An P."/>
            <person name="Anderson E."/>
            <person name="Anderson S."/>
            <person name="Arachi H."/>
            <person name="Azer M."/>
            <person name="Bachantsang P."/>
            <person name="Barry A."/>
            <person name="Bayul T."/>
            <person name="Berlin A."/>
            <person name="Bessette D."/>
            <person name="Bloom T."/>
            <person name="Blye J."/>
            <person name="Boguslavskiy L."/>
            <person name="Bonnet C."/>
            <person name="Boukhgalter B."/>
            <person name="Bourzgui I."/>
            <person name="Brown A."/>
            <person name="Cahill P."/>
            <person name="Channer S."/>
            <person name="Cheshatsang Y."/>
            <person name="Chuda L."/>
            <person name="Citroen M."/>
            <person name="Collymore A."/>
            <person name="Cooke P."/>
            <person name="Costello M."/>
            <person name="D'Aco K."/>
            <person name="Daza R."/>
            <person name="De Haan G."/>
            <person name="DeGray S."/>
            <person name="DeMaso C."/>
            <person name="Dhargay N."/>
            <person name="Dooley K."/>
            <person name="Dooley E."/>
            <person name="Doricent M."/>
            <person name="Dorje P."/>
            <person name="Dorjee K."/>
            <person name="Dupes A."/>
            <person name="Elong R."/>
            <person name="Falk J."/>
            <person name="Farina A."/>
            <person name="Faro S."/>
            <person name="Ferguson D."/>
            <person name="Fisher S."/>
            <person name="Foley C.D."/>
            <person name="Franke A."/>
            <person name="Friedrich D."/>
            <person name="Gadbois L."/>
            <person name="Gearin G."/>
            <person name="Gearin C.R."/>
            <person name="Giannoukos G."/>
            <person name="Goode T."/>
            <person name="Graham J."/>
            <person name="Grandbois E."/>
            <person name="Grewal S."/>
            <person name="Gyaltsen K."/>
            <person name="Hafez N."/>
            <person name="Hagos B."/>
            <person name="Hall J."/>
            <person name="Henson C."/>
            <person name="Hollinger A."/>
            <person name="Honan T."/>
            <person name="Huard M.D."/>
            <person name="Hughes L."/>
            <person name="Hurhula B."/>
            <person name="Husby M.E."/>
            <person name="Kamat A."/>
            <person name="Kanga B."/>
            <person name="Kashin S."/>
            <person name="Khazanovich D."/>
            <person name="Kisner P."/>
            <person name="Lance K."/>
            <person name="Lara M."/>
            <person name="Lee W."/>
            <person name="Lennon N."/>
            <person name="Letendre F."/>
            <person name="LeVine R."/>
            <person name="Lipovsky A."/>
            <person name="Liu X."/>
            <person name="Liu J."/>
            <person name="Liu S."/>
            <person name="Lokyitsang T."/>
            <person name="Lokyitsang Y."/>
            <person name="Lubonja R."/>
            <person name="Lui A."/>
            <person name="MacDonald P."/>
            <person name="Magnisalis V."/>
            <person name="Maru K."/>
            <person name="Matthews C."/>
            <person name="McCusker W."/>
            <person name="McDonough S."/>
            <person name="Mehta T."/>
            <person name="Meldrim J."/>
            <person name="Meneus L."/>
            <person name="Mihai O."/>
            <person name="Mihalev A."/>
            <person name="Mihova T."/>
            <person name="Mittelman R."/>
            <person name="Mlenga V."/>
            <person name="Montmayeur A."/>
            <person name="Mulrain L."/>
            <person name="Navidi A."/>
            <person name="Naylor J."/>
            <person name="Negash T."/>
            <person name="Nguyen T."/>
            <person name="Nguyen N."/>
            <person name="Nicol R."/>
            <person name="Norbu C."/>
            <person name="Norbu N."/>
            <person name="Novod N."/>
            <person name="O'Neill B."/>
            <person name="Osman S."/>
            <person name="Markiewicz E."/>
            <person name="Oyono O.L."/>
            <person name="Patti C."/>
            <person name="Phunkhang P."/>
            <person name="Pierre F."/>
            <person name="Priest M."/>
            <person name="Raghuraman S."/>
            <person name="Rege F."/>
            <person name="Reyes R."/>
            <person name="Rise C."/>
            <person name="Rogov P."/>
            <person name="Ross K."/>
            <person name="Ryan E."/>
            <person name="Settipalli S."/>
            <person name="Shea T."/>
            <person name="Sherpa N."/>
            <person name="Shi L."/>
            <person name="Shih D."/>
            <person name="Sparrow T."/>
            <person name="Spaulding J."/>
            <person name="Stalker J."/>
            <person name="Stange-Thomann N."/>
            <person name="Stavropoulos S."/>
            <person name="Stone C."/>
            <person name="Strader C."/>
            <person name="Tesfaye S."/>
            <person name="Thomson T."/>
            <person name="Thoulutsang Y."/>
            <person name="Thoulutsang D."/>
            <person name="Topham K."/>
            <person name="Topping I."/>
            <person name="Tsamla T."/>
            <person name="Vassiliev H."/>
            <person name="Vo A."/>
            <person name="Wangchuk T."/>
            <person name="Wangdi T."/>
            <person name="Weiand M."/>
            <person name="Wilkinson J."/>
            <person name="Wilson A."/>
            <person name="Yadav S."/>
            <person name="Young G."/>
            <person name="Yu Q."/>
            <person name="Zembek L."/>
            <person name="Zhong D."/>
            <person name="Zimmer A."/>
            <person name="Zwirko Z."/>
            <person name="Jaffe D.B."/>
            <person name="Alvarez P."/>
            <person name="Brockman W."/>
            <person name="Butler J."/>
            <person name="Chin C."/>
            <person name="Gnerre S."/>
            <person name="Grabherr M."/>
            <person name="Kleber M."/>
            <person name="Mauceli E."/>
            <person name="MacCallum I."/>
        </authorList>
    </citation>
    <scope>NUCLEOTIDE SEQUENCE [LARGE SCALE GENOMIC DNA]</scope>
    <source>
        <strain evidence="5">Tucson 14024-0371.13</strain>
    </source>
</reference>
<dbReference type="OrthoDB" id="7872872at2759"/>